<feature type="region of interest" description="Disordered" evidence="4">
    <location>
        <begin position="359"/>
        <end position="394"/>
    </location>
</feature>
<dbReference type="GO" id="GO:0003676">
    <property type="term" value="F:nucleic acid binding"/>
    <property type="evidence" value="ECO:0007669"/>
    <property type="project" value="InterPro"/>
</dbReference>
<comment type="similarity">
    <text evidence="1">Belongs to the mTERF family.</text>
</comment>
<feature type="compositionally biased region" description="Basic residues" evidence="4">
    <location>
        <begin position="1062"/>
        <end position="1072"/>
    </location>
</feature>
<proteinExistence type="inferred from homology"/>
<accession>A0A388M375</accession>
<keyword evidence="2" id="KW-0805">Transcription regulation</keyword>
<protein>
    <submittedName>
        <fullName evidence="5">Uncharacterized protein</fullName>
    </submittedName>
</protein>
<keyword evidence="3" id="KW-0809">Transit peptide</keyword>
<keyword evidence="2" id="KW-0806">Transcription termination</keyword>
<feature type="compositionally biased region" description="Acidic residues" evidence="4">
    <location>
        <begin position="455"/>
        <end position="500"/>
    </location>
</feature>
<keyword evidence="6" id="KW-1185">Reference proteome</keyword>
<dbReference type="InterPro" id="IPR038538">
    <property type="entry name" value="MTERF_sf"/>
</dbReference>
<sequence>MAATLLELQSCSGSIVVGKRREGTFYDRQASSLSTVAGPSSWLTSRAGHVSDDHSVTMHAGRSLASGAAGPGRNGQLRFLSLTPVVLKRVTHSQCHVSSCCATMTVRGPMGMCSSSVGVIKPVHRWAGRVSSNSLIHVVTGCQFDRSSCATAVDVRHCGVPDDHHRCRSLKSYRCCANSYGMLNLSLCSSTNDNHVKATINLVSARTRSPAYSPSWIAIAAVRHMDVGTASLRMSGVPSLIRSMAFLKVVASCRTWRRRRTRRRRATLLSRLEGLAMTCRHVSGLSLRLPNNIFCQRITGDESTRWRGCDWAHSSGGTWVSVPALMPVQHGGNRLSSKIMRRRERRWGTIVQSVLDNHSTVRVGEPDTSGGTPASRAKDGLLGDGGGRPSSSLSETKNLYLSSLSVEFSEAVDGLLDLLEDAGVRPGYAFEFVRNAHDCVESLISEARELLLSEDGQEEEEDSEDEEEKDDDDDDNDDVDDDDDDDDDDEEEEEEEEGNDVESWRRRRRRGEGRRGELRSIEGDQGGEEEVVQQVESTGRRSVGDSRDGRQFRRVRPEVFKGTIAHCAEKTGIPKLVAFLEDLGVKAADVPKILTGADSVDVLRARVELLRQGGLRLSDLPTALTRCPALLSRSLEQLEAVMMCLAEEVGIGKLRLVKVLRQRPEILSVGVEEIRTKIAQLKELGLSDSHVAMIVRRNPRVLLSDVLDVMAPVLWYMGELKMPKEKLGTLILKNPAFLESSQEIDKQIRPIMAYLKSEGAEDEDLGKIISAFPSVINYDLDTDFRPTAELFEQLGVQPNSMGKILARHPKLMTQRNNMLPKIKFFEKLGLTSGEVAEVAENAPQLLCLSVENNLMPTVEYLQSLGISDPSLRKILKTRPMVLAFSLQKLQRNVSFLLAEIGIPPNQLERVVTRYPGVLSLSVEKKMRPSQAYLLSVGFKKADIAAMVSKAPSILGFSTSTTLAPKYEYAVNEIGVKNEAIVAFPAYFSYNLEKRIKRRFELARSLGMEYRLSTLYGVRDSKFLGGLTGEEDKQVMEAKLARRRNRQRSATATAISSVGSTIKRGRGRPKKKTVAGSAES</sequence>
<dbReference type="OrthoDB" id="637682at2759"/>
<dbReference type="STRING" id="69332.A0A388M375"/>
<organism evidence="5 6">
    <name type="scientific">Chara braunii</name>
    <name type="common">Braun's stonewort</name>
    <dbReference type="NCBI Taxonomy" id="69332"/>
    <lineage>
        <taxon>Eukaryota</taxon>
        <taxon>Viridiplantae</taxon>
        <taxon>Streptophyta</taxon>
        <taxon>Charophyceae</taxon>
        <taxon>Charales</taxon>
        <taxon>Characeae</taxon>
        <taxon>Chara</taxon>
    </lineage>
</organism>
<dbReference type="Pfam" id="PF02536">
    <property type="entry name" value="mTERF"/>
    <property type="match status" value="1"/>
</dbReference>
<dbReference type="AlphaFoldDB" id="A0A388M375"/>
<feature type="region of interest" description="Disordered" evidence="4">
    <location>
        <begin position="451"/>
        <end position="549"/>
    </location>
</feature>
<reference evidence="5 6" key="1">
    <citation type="journal article" date="2018" name="Cell">
        <title>The Chara Genome: Secondary Complexity and Implications for Plant Terrestrialization.</title>
        <authorList>
            <person name="Nishiyama T."/>
            <person name="Sakayama H."/>
            <person name="Vries J.D."/>
            <person name="Buschmann H."/>
            <person name="Saint-Marcoux D."/>
            <person name="Ullrich K.K."/>
            <person name="Haas F.B."/>
            <person name="Vanderstraeten L."/>
            <person name="Becker D."/>
            <person name="Lang D."/>
            <person name="Vosolsobe S."/>
            <person name="Rombauts S."/>
            <person name="Wilhelmsson P.K.I."/>
            <person name="Janitza P."/>
            <person name="Kern R."/>
            <person name="Heyl A."/>
            <person name="Rumpler F."/>
            <person name="Villalobos L.I.A.C."/>
            <person name="Clay J.M."/>
            <person name="Skokan R."/>
            <person name="Toyoda A."/>
            <person name="Suzuki Y."/>
            <person name="Kagoshima H."/>
            <person name="Schijlen E."/>
            <person name="Tajeshwar N."/>
            <person name="Catarino B."/>
            <person name="Hetherington A.J."/>
            <person name="Saltykova A."/>
            <person name="Bonnot C."/>
            <person name="Breuninger H."/>
            <person name="Symeonidi A."/>
            <person name="Radhakrishnan G.V."/>
            <person name="Van Nieuwerburgh F."/>
            <person name="Deforce D."/>
            <person name="Chang C."/>
            <person name="Karol K.G."/>
            <person name="Hedrich R."/>
            <person name="Ulvskov P."/>
            <person name="Glockner G."/>
            <person name="Delwiche C.F."/>
            <person name="Petrasek J."/>
            <person name="Van de Peer Y."/>
            <person name="Friml J."/>
            <person name="Beilby M."/>
            <person name="Dolan L."/>
            <person name="Kohara Y."/>
            <person name="Sugano S."/>
            <person name="Fujiyama A."/>
            <person name="Delaux P.-M."/>
            <person name="Quint M."/>
            <person name="TheiBen G."/>
            <person name="Hagemann M."/>
            <person name="Harholt J."/>
            <person name="Dunand C."/>
            <person name="Zachgo S."/>
            <person name="Langdale J."/>
            <person name="Maumus F."/>
            <person name="Straeten D.V.D."/>
            <person name="Gould S.B."/>
            <person name="Rensing S.A."/>
        </authorList>
    </citation>
    <scope>NUCLEOTIDE SEQUENCE [LARGE SCALE GENOMIC DNA]</scope>
    <source>
        <strain evidence="5 6">S276</strain>
    </source>
</reference>
<feature type="compositionally biased region" description="Basic and acidic residues" evidence="4">
    <location>
        <begin position="538"/>
        <end position="549"/>
    </location>
</feature>
<dbReference type="EMBL" id="BFEA01000703">
    <property type="protein sequence ID" value="GBG88929.1"/>
    <property type="molecule type" value="Genomic_DNA"/>
</dbReference>
<evidence type="ECO:0000313" key="5">
    <source>
        <dbReference type="EMBL" id="GBG88929.1"/>
    </source>
</evidence>
<evidence type="ECO:0000313" key="6">
    <source>
        <dbReference type="Proteomes" id="UP000265515"/>
    </source>
</evidence>
<evidence type="ECO:0000256" key="1">
    <source>
        <dbReference type="ARBA" id="ARBA00007692"/>
    </source>
</evidence>
<name>A0A388M375_CHABU</name>
<dbReference type="Proteomes" id="UP000265515">
    <property type="component" value="Unassembled WGS sequence"/>
</dbReference>
<dbReference type="InterPro" id="IPR003690">
    <property type="entry name" value="MTERF"/>
</dbReference>
<comment type="caution">
    <text evidence="5">The sequence shown here is derived from an EMBL/GenBank/DDBJ whole genome shotgun (WGS) entry which is preliminary data.</text>
</comment>
<dbReference type="PANTHER" id="PTHR13068:SF151">
    <property type="entry name" value="TRANSCRIPTION TERMINATION FACTOR MTERF9, CHLOROPLASTIC"/>
    <property type="match status" value="1"/>
</dbReference>
<evidence type="ECO:0000256" key="3">
    <source>
        <dbReference type="ARBA" id="ARBA00022946"/>
    </source>
</evidence>
<dbReference type="GO" id="GO:0006353">
    <property type="term" value="P:DNA-templated transcription termination"/>
    <property type="evidence" value="ECO:0007669"/>
    <property type="project" value="UniProtKB-KW"/>
</dbReference>
<evidence type="ECO:0000256" key="2">
    <source>
        <dbReference type="ARBA" id="ARBA00022472"/>
    </source>
</evidence>
<dbReference type="Gramene" id="GBG88929">
    <property type="protein sequence ID" value="GBG88929"/>
    <property type="gene ID" value="CBR_g48540"/>
</dbReference>
<keyword evidence="2" id="KW-0804">Transcription</keyword>
<feature type="region of interest" description="Disordered" evidence="4">
    <location>
        <begin position="1039"/>
        <end position="1079"/>
    </location>
</feature>
<dbReference type="Gene3D" id="1.25.70.10">
    <property type="entry name" value="Transcription termination factor 3, mitochondrial"/>
    <property type="match status" value="3"/>
</dbReference>
<feature type="compositionally biased region" description="Polar residues" evidence="4">
    <location>
        <begin position="1047"/>
        <end position="1059"/>
    </location>
</feature>
<dbReference type="SMART" id="SM00733">
    <property type="entry name" value="Mterf"/>
    <property type="match status" value="11"/>
</dbReference>
<evidence type="ECO:0000256" key="4">
    <source>
        <dbReference type="SAM" id="MobiDB-lite"/>
    </source>
</evidence>
<feature type="compositionally biased region" description="Basic and acidic residues" evidence="4">
    <location>
        <begin position="513"/>
        <end position="522"/>
    </location>
</feature>
<dbReference type="PANTHER" id="PTHR13068">
    <property type="entry name" value="CGI-12 PROTEIN-RELATED"/>
    <property type="match status" value="1"/>
</dbReference>
<gene>
    <name evidence="5" type="ORF">CBR_g48540</name>
</gene>